<dbReference type="AlphaFoldDB" id="A0A1A9LHN3"/>
<feature type="signal peptide" evidence="3">
    <location>
        <begin position="1"/>
        <end position="23"/>
    </location>
</feature>
<keyword evidence="6" id="KW-1185">Reference proteome</keyword>
<keyword evidence="2" id="KW-0472">Membrane</keyword>
<dbReference type="InterPro" id="IPR050491">
    <property type="entry name" value="AmpC-like"/>
</dbReference>
<comment type="caution">
    <text evidence="5">The sequence shown here is derived from an EMBL/GenBank/DDBJ whole genome shotgun (WGS) entry which is preliminary data.</text>
</comment>
<proteinExistence type="predicted"/>
<dbReference type="SUPFAM" id="SSF56601">
    <property type="entry name" value="beta-lactamase/transpeptidase-like"/>
    <property type="match status" value="1"/>
</dbReference>
<evidence type="ECO:0000256" key="3">
    <source>
        <dbReference type="SAM" id="SignalP"/>
    </source>
</evidence>
<dbReference type="GO" id="GO:0016020">
    <property type="term" value="C:membrane"/>
    <property type="evidence" value="ECO:0007669"/>
    <property type="project" value="UniProtKB-SubCell"/>
</dbReference>
<dbReference type="Proteomes" id="UP000077552">
    <property type="component" value="Unassembled WGS sequence"/>
</dbReference>
<feature type="domain" description="Beta-lactamase-related" evidence="4">
    <location>
        <begin position="49"/>
        <end position="348"/>
    </location>
</feature>
<dbReference type="EMBL" id="LXIE01000001">
    <property type="protein sequence ID" value="OAD92394.1"/>
    <property type="molecule type" value="Genomic_DNA"/>
</dbReference>
<organism evidence="5 6">
    <name type="scientific">Aequorivita soesokkakensis</name>
    <dbReference type="NCBI Taxonomy" id="1385699"/>
    <lineage>
        <taxon>Bacteria</taxon>
        <taxon>Pseudomonadati</taxon>
        <taxon>Bacteroidota</taxon>
        <taxon>Flavobacteriia</taxon>
        <taxon>Flavobacteriales</taxon>
        <taxon>Flavobacteriaceae</taxon>
        <taxon>Aequorivita</taxon>
    </lineage>
</organism>
<keyword evidence="3" id="KW-0732">Signal</keyword>
<evidence type="ECO:0000256" key="2">
    <source>
        <dbReference type="ARBA" id="ARBA00023136"/>
    </source>
</evidence>
<protein>
    <recommendedName>
        <fullName evidence="4">Beta-lactamase-related domain-containing protein</fullName>
    </recommendedName>
</protein>
<gene>
    <name evidence="5" type="ORF">A7A78_00300</name>
</gene>
<dbReference type="OrthoDB" id="9793489at2"/>
<evidence type="ECO:0000256" key="1">
    <source>
        <dbReference type="ARBA" id="ARBA00004370"/>
    </source>
</evidence>
<name>A0A1A9LHN3_9FLAO</name>
<accession>A0A1A9LHN3</accession>
<sequence length="359" mass="40099">MKALQKFILVCIISILGLFTSCSKEDDTNSPTTNYTTVENLLREIDFQGYAIVTKNGNDLLRQGFGLANIGTSMPQDYTLAYRIGSVSKTLTAAALVQLKREGLISSFNQTLNEFDEAFPNGDQITIAHLLSHQSGIPEYQLVVEQAFEGGQILDEIDIYNVITDLILEEGLSFTPGSKKQYCNSNYLIAALLVQQISGIPYHEYIQQKIFNPLGMLSSFKGTDEIEVNTHAQGYFNGNPNSTYPMAIPFGAGDFSSTPRDMEIWANAVKSNWFTEAEKGEVFAQNVYSGFTDFGLGWFTTQESNTTMYWHAGDINGYWSMIGFIPAYNATIVLLSNRQDDRGSQRNTIIEQLLRNEFN</sequence>
<dbReference type="STRING" id="1385699.A7A78_00300"/>
<dbReference type="RefSeq" id="WP_068760114.1">
    <property type="nucleotide sequence ID" value="NZ_LXIE01000001.1"/>
</dbReference>
<dbReference type="InterPro" id="IPR012338">
    <property type="entry name" value="Beta-lactam/transpept-like"/>
</dbReference>
<dbReference type="PANTHER" id="PTHR46825">
    <property type="entry name" value="D-ALANYL-D-ALANINE-CARBOXYPEPTIDASE/ENDOPEPTIDASE AMPH"/>
    <property type="match status" value="1"/>
</dbReference>
<feature type="chain" id="PRO_5008392308" description="Beta-lactamase-related domain-containing protein" evidence="3">
    <location>
        <begin position="24"/>
        <end position="359"/>
    </location>
</feature>
<evidence type="ECO:0000313" key="6">
    <source>
        <dbReference type="Proteomes" id="UP000077552"/>
    </source>
</evidence>
<dbReference type="Pfam" id="PF00144">
    <property type="entry name" value="Beta-lactamase"/>
    <property type="match status" value="1"/>
</dbReference>
<dbReference type="PROSITE" id="PS51257">
    <property type="entry name" value="PROKAR_LIPOPROTEIN"/>
    <property type="match status" value="1"/>
</dbReference>
<evidence type="ECO:0000313" key="5">
    <source>
        <dbReference type="EMBL" id="OAD92394.1"/>
    </source>
</evidence>
<dbReference type="PANTHER" id="PTHR46825:SF11">
    <property type="entry name" value="PENICILLIN-BINDING PROTEIN 4"/>
    <property type="match status" value="1"/>
</dbReference>
<reference evidence="5 6" key="1">
    <citation type="submission" date="2016-05" db="EMBL/GenBank/DDBJ databases">
        <title>Genome sequencing of Vitellibacter soesokkakensis RSSK-12.</title>
        <authorList>
            <person name="Thevarajoo S."/>
            <person name="Selvaratnam C."/>
            <person name="Goh K.M."/>
            <person name="Chan K.-G."/>
            <person name="Chong C.S."/>
        </authorList>
    </citation>
    <scope>NUCLEOTIDE SEQUENCE [LARGE SCALE GENOMIC DNA]</scope>
    <source>
        <strain evidence="5 6">RSSK-12</strain>
    </source>
</reference>
<comment type="subcellular location">
    <subcellularLocation>
        <location evidence="1">Membrane</location>
    </subcellularLocation>
</comment>
<dbReference type="Gene3D" id="3.40.710.10">
    <property type="entry name" value="DD-peptidase/beta-lactamase superfamily"/>
    <property type="match status" value="1"/>
</dbReference>
<dbReference type="InterPro" id="IPR001466">
    <property type="entry name" value="Beta-lactam-related"/>
</dbReference>
<evidence type="ECO:0000259" key="4">
    <source>
        <dbReference type="Pfam" id="PF00144"/>
    </source>
</evidence>